<dbReference type="InterPro" id="IPR008628">
    <property type="entry name" value="GPP34-like"/>
</dbReference>
<dbReference type="Gene3D" id="1.10.3630.10">
    <property type="entry name" value="yeast vps74-n-term truncation variant domain like"/>
    <property type="match status" value="1"/>
</dbReference>
<dbReference type="EMBL" id="BAAACO010000001">
    <property type="protein sequence ID" value="GAA0858440.1"/>
    <property type="molecule type" value="Genomic_DNA"/>
</dbReference>
<reference evidence="5 6" key="1">
    <citation type="journal article" date="2019" name="Int. J. Syst. Evol. Microbiol.">
        <title>The Global Catalogue of Microorganisms (GCM) 10K type strain sequencing project: providing services to taxonomists for standard genome sequencing and annotation.</title>
        <authorList>
            <consortium name="The Broad Institute Genomics Platform"/>
            <consortium name="The Broad Institute Genome Sequencing Center for Infectious Disease"/>
            <person name="Wu L."/>
            <person name="Ma J."/>
        </authorList>
    </citation>
    <scope>NUCLEOTIDE SEQUENCE [LARGE SCALE GENOMIC DNA]</scope>
    <source>
        <strain evidence="5 6">JCM 6485</strain>
    </source>
</reference>
<evidence type="ECO:0000313" key="5">
    <source>
        <dbReference type="EMBL" id="GAA0858440.1"/>
    </source>
</evidence>
<protein>
    <submittedName>
        <fullName evidence="5">GPP34 family phosphoprotein</fullName>
    </submittedName>
</protein>
<accession>A0ABN1LNY7</accession>
<dbReference type="RefSeq" id="WP_215635473.1">
    <property type="nucleotide sequence ID" value="NZ_BAAACO010000001.1"/>
</dbReference>
<keyword evidence="6" id="KW-1185">Reference proteome</keyword>
<comment type="subcellular location">
    <subcellularLocation>
        <location evidence="1">Golgi apparatus membrane</location>
        <topology evidence="1">Peripheral membrane protein</topology>
        <orientation evidence="1">Cytoplasmic side</orientation>
    </subcellularLocation>
</comment>
<evidence type="ECO:0000256" key="2">
    <source>
        <dbReference type="ARBA" id="ARBA00023034"/>
    </source>
</evidence>
<keyword evidence="3" id="KW-0446">Lipid-binding</keyword>
<gene>
    <name evidence="5" type="ORF">GCM10008916_16260</name>
</gene>
<evidence type="ECO:0000313" key="6">
    <source>
        <dbReference type="Proteomes" id="UP001501764"/>
    </source>
</evidence>
<proteinExistence type="predicted"/>
<evidence type="ECO:0000256" key="3">
    <source>
        <dbReference type="ARBA" id="ARBA00023121"/>
    </source>
</evidence>
<comment type="caution">
    <text evidence="5">The sequence shown here is derived from an EMBL/GenBank/DDBJ whole genome shotgun (WGS) entry which is preliminary data.</text>
</comment>
<dbReference type="Proteomes" id="UP001501764">
    <property type="component" value="Unassembled WGS sequence"/>
</dbReference>
<name>A0ABN1LNY7_9CLOT</name>
<keyword evidence="4" id="KW-0472">Membrane</keyword>
<evidence type="ECO:0000256" key="4">
    <source>
        <dbReference type="ARBA" id="ARBA00023136"/>
    </source>
</evidence>
<sequence length="232" mass="26804">MKVKNLELSTTEEFIILDLIGKNLIKNKKIKIGNSKIYSIASIFIDLFLKEKISFDENQQVIIKNSELTGVEYNDIILQTITSKKTMSIKEWIEYFYSHSKLRDTIYNTITQSIIKKDALQVVNSPSLLNSSKKKYIDSKNIGDFLVQKIRAELLEDGNIDDNTLCLIILLDENKMLMSYFSEYEYKDIKDKIEKIYENKSTDKFKIIKKAITNVETFSALTLITDIIAGLL</sequence>
<organism evidence="5 6">
    <name type="scientific">Clostridium nitritogenes</name>
    <dbReference type="NCBI Taxonomy" id="83340"/>
    <lineage>
        <taxon>Bacteria</taxon>
        <taxon>Bacillati</taxon>
        <taxon>Bacillota</taxon>
        <taxon>Clostridia</taxon>
        <taxon>Eubacteriales</taxon>
        <taxon>Clostridiaceae</taxon>
        <taxon>Clostridium</taxon>
    </lineage>
</organism>
<dbReference type="Pfam" id="PF05719">
    <property type="entry name" value="GPP34"/>
    <property type="match status" value="1"/>
</dbReference>
<dbReference type="InterPro" id="IPR038261">
    <property type="entry name" value="GPP34-like_sf"/>
</dbReference>
<evidence type="ECO:0000256" key="1">
    <source>
        <dbReference type="ARBA" id="ARBA00004255"/>
    </source>
</evidence>
<keyword evidence="2" id="KW-0333">Golgi apparatus</keyword>